<evidence type="ECO:0000259" key="1">
    <source>
        <dbReference type="PROSITE" id="PS50883"/>
    </source>
</evidence>
<dbReference type="NCBIfam" id="TIGR00254">
    <property type="entry name" value="GGDEF"/>
    <property type="match status" value="1"/>
</dbReference>
<gene>
    <name evidence="3" type="ORF">GCM10025883_11510</name>
</gene>
<dbReference type="Pfam" id="PF00563">
    <property type="entry name" value="EAL"/>
    <property type="match status" value="1"/>
</dbReference>
<evidence type="ECO:0000313" key="3">
    <source>
        <dbReference type="EMBL" id="GMA39106.1"/>
    </source>
</evidence>
<dbReference type="InterPro" id="IPR035919">
    <property type="entry name" value="EAL_sf"/>
</dbReference>
<dbReference type="InterPro" id="IPR000160">
    <property type="entry name" value="GGDEF_dom"/>
</dbReference>
<dbReference type="InterPro" id="IPR029787">
    <property type="entry name" value="Nucleotide_cyclase"/>
</dbReference>
<evidence type="ECO:0008006" key="5">
    <source>
        <dbReference type="Google" id="ProtNLM"/>
    </source>
</evidence>
<dbReference type="SUPFAM" id="SSF141868">
    <property type="entry name" value="EAL domain-like"/>
    <property type="match status" value="1"/>
</dbReference>
<name>A0ABQ6IPT6_9MICO</name>
<dbReference type="PANTHER" id="PTHR44757">
    <property type="entry name" value="DIGUANYLATE CYCLASE DGCP"/>
    <property type="match status" value="1"/>
</dbReference>
<organism evidence="3 4">
    <name type="scientific">Mobilicoccus caccae</name>
    <dbReference type="NCBI Taxonomy" id="1859295"/>
    <lineage>
        <taxon>Bacteria</taxon>
        <taxon>Bacillati</taxon>
        <taxon>Actinomycetota</taxon>
        <taxon>Actinomycetes</taxon>
        <taxon>Micrococcales</taxon>
        <taxon>Dermatophilaceae</taxon>
        <taxon>Mobilicoccus</taxon>
    </lineage>
</organism>
<dbReference type="Proteomes" id="UP001157126">
    <property type="component" value="Unassembled WGS sequence"/>
</dbReference>
<dbReference type="EMBL" id="BSUO01000001">
    <property type="protein sequence ID" value="GMA39106.1"/>
    <property type="molecule type" value="Genomic_DNA"/>
</dbReference>
<evidence type="ECO:0000259" key="2">
    <source>
        <dbReference type="PROSITE" id="PS50887"/>
    </source>
</evidence>
<dbReference type="InterPro" id="IPR052155">
    <property type="entry name" value="Biofilm_reg_signaling"/>
</dbReference>
<dbReference type="SMART" id="SM00052">
    <property type="entry name" value="EAL"/>
    <property type="match status" value="1"/>
</dbReference>
<protein>
    <recommendedName>
        <fullName evidence="5">Diguanylate cyclase (GGDEF)-like protein</fullName>
    </recommendedName>
</protein>
<dbReference type="PANTHER" id="PTHR44757:SF2">
    <property type="entry name" value="BIOFILM ARCHITECTURE MAINTENANCE PROTEIN MBAA"/>
    <property type="match status" value="1"/>
</dbReference>
<dbReference type="CDD" id="cd01948">
    <property type="entry name" value="EAL"/>
    <property type="match status" value="1"/>
</dbReference>
<feature type="domain" description="EAL" evidence="1">
    <location>
        <begin position="143"/>
        <end position="404"/>
    </location>
</feature>
<dbReference type="PROSITE" id="PS50883">
    <property type="entry name" value="EAL"/>
    <property type="match status" value="1"/>
</dbReference>
<feature type="domain" description="GGDEF" evidence="2">
    <location>
        <begin position="4"/>
        <end position="138"/>
    </location>
</feature>
<dbReference type="Gene3D" id="3.30.70.270">
    <property type="match status" value="1"/>
</dbReference>
<dbReference type="SUPFAM" id="SSF55073">
    <property type="entry name" value="Nucleotide cyclase"/>
    <property type="match status" value="1"/>
</dbReference>
<dbReference type="InterPro" id="IPR001633">
    <property type="entry name" value="EAL_dom"/>
</dbReference>
<reference evidence="4" key="1">
    <citation type="journal article" date="2019" name="Int. J. Syst. Evol. Microbiol.">
        <title>The Global Catalogue of Microorganisms (GCM) 10K type strain sequencing project: providing services to taxonomists for standard genome sequencing and annotation.</title>
        <authorList>
            <consortium name="The Broad Institute Genomics Platform"/>
            <consortium name="The Broad Institute Genome Sequencing Center for Infectious Disease"/>
            <person name="Wu L."/>
            <person name="Ma J."/>
        </authorList>
    </citation>
    <scope>NUCLEOTIDE SEQUENCE [LARGE SCALE GENOMIC DNA]</scope>
    <source>
        <strain evidence="4">NBRC 113072</strain>
    </source>
</reference>
<dbReference type="SMART" id="SM00267">
    <property type="entry name" value="GGDEF"/>
    <property type="match status" value="1"/>
</dbReference>
<dbReference type="InterPro" id="IPR043128">
    <property type="entry name" value="Rev_trsase/Diguanyl_cyclase"/>
</dbReference>
<comment type="caution">
    <text evidence="3">The sequence shown here is derived from an EMBL/GenBank/DDBJ whole genome shotgun (WGS) entry which is preliminary data.</text>
</comment>
<evidence type="ECO:0000313" key="4">
    <source>
        <dbReference type="Proteomes" id="UP001157126"/>
    </source>
</evidence>
<proteinExistence type="predicted"/>
<dbReference type="PROSITE" id="PS50887">
    <property type="entry name" value="GGDEF"/>
    <property type="match status" value="1"/>
</dbReference>
<accession>A0ABQ6IPT6</accession>
<dbReference type="Pfam" id="PF00990">
    <property type="entry name" value="GGDEF"/>
    <property type="match status" value="1"/>
</dbReference>
<sequence length="421" mass="45148">MTGRFTVVLFLDCNDFKRVNDTWGHHAGDTVLRDIATRLPAVLHPREIVARHGGDEFVVVSSTEDTAGAVSLAERVRSAFDAPLRIIPGRVHAMTPAMGLALAGPDDRCTTEELLGRADAAMYESKQRGCGGHVVFDDALALRLRTRAEVGDRLEQVTCTDPFDIVLQPIMGGPEHRTLIGREALARWRDPQLGDVPPDVFVPVAEQLGLITTLGEAVLRRACREAAGLRATGEEDEVDLFVNVSPAQLRDPGFAGVVRDALATTGLPPARLRLEVTETELVDEGPATAETLEALREAGIRLCVDDFGTGYASLATLLRLPVDCVKLDRSLVAGLGESEAAERQLAAVMSLVRSLGIEDIVAEGVETEQQAIALLELGCPLAQGWFYGRPCPSTDALVGRHLLERRAARRDAGGPATAAPP</sequence>
<dbReference type="CDD" id="cd01949">
    <property type="entry name" value="GGDEF"/>
    <property type="match status" value="1"/>
</dbReference>
<dbReference type="Gene3D" id="3.20.20.450">
    <property type="entry name" value="EAL domain"/>
    <property type="match status" value="1"/>
</dbReference>
<keyword evidence="4" id="KW-1185">Reference proteome</keyword>